<dbReference type="AlphaFoldDB" id="Q4TH47"/>
<dbReference type="PROSITE" id="PS50835">
    <property type="entry name" value="IG_LIKE"/>
    <property type="match status" value="1"/>
</dbReference>
<reference evidence="3" key="1">
    <citation type="journal article" date="2004" name="Nature">
        <title>Genome duplication in the teleost fish Tetraodon nigroviridis reveals the early vertebrate proto-karyotype.</title>
        <authorList>
            <person name="Jaillon O."/>
            <person name="Aury J.-M."/>
            <person name="Brunet F."/>
            <person name="Petit J.-L."/>
            <person name="Stange-Thomann N."/>
            <person name="Mauceli E."/>
            <person name="Bouneau L."/>
            <person name="Fischer C."/>
            <person name="Ozouf-Costaz C."/>
            <person name="Bernot A."/>
            <person name="Nicaud S."/>
            <person name="Jaffe D."/>
            <person name="Fisher S."/>
            <person name="Lutfalla G."/>
            <person name="Dossat C."/>
            <person name="Segurens B."/>
            <person name="Dasilva C."/>
            <person name="Salanoubat M."/>
            <person name="Levy M."/>
            <person name="Boudet N."/>
            <person name="Castellano S."/>
            <person name="Anthouard V."/>
            <person name="Jubin C."/>
            <person name="Castelli V."/>
            <person name="Katinka M."/>
            <person name="Vacherie B."/>
            <person name="Biemont C."/>
            <person name="Skalli Z."/>
            <person name="Cattolico L."/>
            <person name="Poulain J."/>
            <person name="De Berardinis V."/>
            <person name="Cruaud C."/>
            <person name="Duprat S."/>
            <person name="Brottier P."/>
            <person name="Coutanceau J.-P."/>
            <person name="Gouzy J."/>
            <person name="Parra G."/>
            <person name="Lardier G."/>
            <person name="Chapple C."/>
            <person name="McKernan K.J."/>
            <person name="McEwan P."/>
            <person name="Bosak S."/>
            <person name="Kellis M."/>
            <person name="Volff J.-N."/>
            <person name="Guigo R."/>
            <person name="Zody M.C."/>
            <person name="Mesirov J."/>
            <person name="Lindblad-Toh K."/>
            <person name="Birren B."/>
            <person name="Nusbaum C."/>
            <person name="Kahn D."/>
            <person name="Robinson-Rechavi M."/>
            <person name="Laudet V."/>
            <person name="Schachter V."/>
            <person name="Quetier F."/>
            <person name="Saurin W."/>
            <person name="Scarpelli C."/>
            <person name="Wincker P."/>
            <person name="Lander E.S."/>
            <person name="Weissenbach J."/>
            <person name="Roest Crollius H."/>
        </authorList>
    </citation>
    <scope>NUCLEOTIDE SEQUENCE [LARGE SCALE GENOMIC DNA]</scope>
</reference>
<dbReference type="InterPro" id="IPR013162">
    <property type="entry name" value="CD80_C2-set"/>
</dbReference>
<accession>Q4TH47</accession>
<sequence length="191" mass="20466">QRLAPAHACGSSTATTPRAWWTRTPTTALASRWLQTDEQLSSSSQKLLWWTRRSSSARSTGWPPEAWRAKRTSECSVSDPPLAVNIPLGHTLTLLHFSGAPAPPQAPVIEGVLAGIAASSDGLSKVASCEALNGFPKPNITWYRNNAPLVSTSGQVNSADAADQGVWRVLLRPEYADVQGAEGGQRRSLLL</sequence>
<dbReference type="InterPro" id="IPR013783">
    <property type="entry name" value="Ig-like_fold"/>
</dbReference>
<evidence type="ECO:0000259" key="2">
    <source>
        <dbReference type="PROSITE" id="PS50835"/>
    </source>
</evidence>
<evidence type="ECO:0000313" key="3">
    <source>
        <dbReference type="EMBL" id="CAF87785.1"/>
    </source>
</evidence>
<dbReference type="OrthoDB" id="6431884at2759"/>
<proteinExistence type="predicted"/>
<comment type="caution">
    <text evidence="3">The sequence shown here is derived from an EMBL/GenBank/DDBJ whole genome shotgun (WGS) entry which is preliminary data.</text>
</comment>
<dbReference type="KEGG" id="tng:GSTEN00000766G001"/>
<feature type="domain" description="Ig-like" evidence="2">
    <location>
        <begin position="104"/>
        <end position="191"/>
    </location>
</feature>
<dbReference type="Pfam" id="PF08205">
    <property type="entry name" value="C2-set_2"/>
    <property type="match status" value="1"/>
</dbReference>
<protein>
    <submittedName>
        <fullName evidence="3">(spotted green pufferfish) hypothetical protein</fullName>
    </submittedName>
</protein>
<organism evidence="3">
    <name type="scientific">Tetraodon nigroviridis</name>
    <name type="common">Spotted green pufferfish</name>
    <name type="synonym">Chelonodon nigroviridis</name>
    <dbReference type="NCBI Taxonomy" id="99883"/>
    <lineage>
        <taxon>Eukaryota</taxon>
        <taxon>Metazoa</taxon>
        <taxon>Chordata</taxon>
        <taxon>Craniata</taxon>
        <taxon>Vertebrata</taxon>
        <taxon>Euteleostomi</taxon>
        <taxon>Actinopterygii</taxon>
        <taxon>Neopterygii</taxon>
        <taxon>Teleostei</taxon>
        <taxon>Neoteleostei</taxon>
        <taxon>Acanthomorphata</taxon>
        <taxon>Eupercaria</taxon>
        <taxon>Tetraodontiformes</taxon>
        <taxon>Tetradontoidea</taxon>
        <taxon>Tetraodontidae</taxon>
        <taxon>Tetraodon</taxon>
    </lineage>
</organism>
<dbReference type="InterPro" id="IPR007110">
    <property type="entry name" value="Ig-like_dom"/>
</dbReference>
<gene>
    <name evidence="3" type="ORF">GSTENG00000766001</name>
</gene>
<evidence type="ECO:0000256" key="1">
    <source>
        <dbReference type="ARBA" id="ARBA00023157"/>
    </source>
</evidence>
<name>Q4TH47_TETNG</name>
<feature type="non-terminal residue" evidence="3">
    <location>
        <position position="191"/>
    </location>
</feature>
<keyword evidence="1" id="KW-1015">Disulfide bond</keyword>
<dbReference type="EMBL" id="CAAE01003251">
    <property type="protein sequence ID" value="CAF87785.1"/>
    <property type="molecule type" value="Genomic_DNA"/>
</dbReference>
<feature type="non-terminal residue" evidence="3">
    <location>
        <position position="1"/>
    </location>
</feature>
<dbReference type="Gene3D" id="2.60.40.10">
    <property type="entry name" value="Immunoglobulins"/>
    <property type="match status" value="1"/>
</dbReference>
<dbReference type="InterPro" id="IPR036179">
    <property type="entry name" value="Ig-like_dom_sf"/>
</dbReference>
<dbReference type="SUPFAM" id="SSF48726">
    <property type="entry name" value="Immunoglobulin"/>
    <property type="match status" value="1"/>
</dbReference>
<reference evidence="3" key="2">
    <citation type="submission" date="2004-02" db="EMBL/GenBank/DDBJ databases">
        <authorList>
            <consortium name="Genoscope"/>
            <consortium name="Whitehead Institute Centre for Genome Research"/>
        </authorList>
    </citation>
    <scope>NUCLEOTIDE SEQUENCE</scope>
</reference>